<dbReference type="EMBL" id="PYMO01000005">
    <property type="protein sequence ID" value="PSU25969.1"/>
    <property type="molecule type" value="Genomic_DNA"/>
</dbReference>
<dbReference type="GO" id="GO:0043115">
    <property type="term" value="F:precorrin-2 dehydrogenase activity"/>
    <property type="evidence" value="ECO:0007669"/>
    <property type="project" value="UniProtKB-EC"/>
</dbReference>
<keyword evidence="5" id="KW-0627">Porphyrin biosynthesis</keyword>
<sequence>MDFFPIFLKVNHKQILVVGGGEVACRKVDLLLKAHANVTVVSPQLHPHLQQLLKQQLIAHINQPYQSSQLEGADQVWATTDSSTLNHQIYHDANALKIWTNVVDDPTFCDFITPSMVDRSPIQVAISSGGASPVLVRYLRERLETYLPQNLSLLATFSGKQRQRIKQHFTTVDERRKFWEQFFRLTVVENARTDEALETAFQQLLTEQPSNSGSGSLYLIETGHDPELLSLKALRLMQQSEYVLYHNDVAEVFVDLCRRDADRERCDHTNIQTLTENLVQQGIRVCVLATKDNHRPRLKNYCTHHEGIFVPIFG</sequence>
<dbReference type="InterPro" id="IPR014777">
    <property type="entry name" value="4pyrrole_Mease_sub1"/>
</dbReference>
<comment type="catalytic activity">
    <reaction evidence="6">
        <text>precorrin-2 + NAD(+) = sirohydrochlorin + NADH + 2 H(+)</text>
        <dbReference type="Rhea" id="RHEA:15613"/>
        <dbReference type="ChEBI" id="CHEBI:15378"/>
        <dbReference type="ChEBI" id="CHEBI:57540"/>
        <dbReference type="ChEBI" id="CHEBI:57945"/>
        <dbReference type="ChEBI" id="CHEBI:58351"/>
        <dbReference type="ChEBI" id="CHEBI:58827"/>
        <dbReference type="EC" id="1.3.1.76"/>
    </reaction>
</comment>
<feature type="domain" description="Sirohaem synthase dimerisation" evidence="7">
    <location>
        <begin position="151"/>
        <end position="205"/>
    </location>
</feature>
<evidence type="ECO:0000256" key="1">
    <source>
        <dbReference type="ARBA" id="ARBA00005010"/>
    </source>
</evidence>
<dbReference type="InterPro" id="IPR035996">
    <property type="entry name" value="4pyrrol_Methylase_sf"/>
</dbReference>
<organism evidence="10 12">
    <name type="scientific">Photobacterium phosphoreum</name>
    <dbReference type="NCBI Taxonomy" id="659"/>
    <lineage>
        <taxon>Bacteria</taxon>
        <taxon>Pseudomonadati</taxon>
        <taxon>Pseudomonadota</taxon>
        <taxon>Gammaproteobacteria</taxon>
        <taxon>Vibrionales</taxon>
        <taxon>Vibrionaceae</taxon>
        <taxon>Photobacterium</taxon>
    </lineage>
</organism>
<evidence type="ECO:0000313" key="9">
    <source>
        <dbReference type="EMBL" id="PSU25969.1"/>
    </source>
</evidence>
<evidence type="ECO:0000256" key="2">
    <source>
        <dbReference type="ARBA" id="ARBA00012400"/>
    </source>
</evidence>
<dbReference type="GO" id="GO:0019354">
    <property type="term" value="P:siroheme biosynthetic process"/>
    <property type="evidence" value="ECO:0007669"/>
    <property type="project" value="UniProtKB-UniPathway"/>
</dbReference>
<dbReference type="Pfam" id="PF14824">
    <property type="entry name" value="Sirohm_synth_M"/>
    <property type="match status" value="1"/>
</dbReference>
<keyword evidence="3" id="KW-0560">Oxidoreductase</keyword>
<dbReference type="EC" id="1.3.1.76" evidence="2"/>
<proteinExistence type="predicted"/>
<dbReference type="InterPro" id="IPR037115">
    <property type="entry name" value="Sirohaem_synt_dimer_dom_sf"/>
</dbReference>
<dbReference type="SUPFAM" id="SSF53790">
    <property type="entry name" value="Tetrapyrrole methylase"/>
    <property type="match status" value="1"/>
</dbReference>
<evidence type="ECO:0000313" key="10">
    <source>
        <dbReference type="EMBL" id="PSU52613.1"/>
    </source>
</evidence>
<reference evidence="11 12" key="1">
    <citation type="submission" date="2018-03" db="EMBL/GenBank/DDBJ databases">
        <title>Whole genome sequencing of Histamine producing bacteria.</title>
        <authorList>
            <person name="Butler K."/>
        </authorList>
    </citation>
    <scope>NUCLEOTIDE SEQUENCE [LARGE SCALE GENOMIC DNA]</scope>
    <source>
        <strain evidence="10 12">FS-6.1</strain>
        <strain evidence="9 11">FS-6.2</strain>
    </source>
</reference>
<dbReference type="Proteomes" id="UP000241405">
    <property type="component" value="Unassembled WGS sequence"/>
</dbReference>
<name>A0A2T3JTZ1_PHOPO</name>
<dbReference type="InterPro" id="IPR019478">
    <property type="entry name" value="Sirohaem_synthase_dimer_dom"/>
</dbReference>
<evidence type="ECO:0000259" key="7">
    <source>
        <dbReference type="Pfam" id="PF10414"/>
    </source>
</evidence>
<evidence type="ECO:0000256" key="4">
    <source>
        <dbReference type="ARBA" id="ARBA00023027"/>
    </source>
</evidence>
<gene>
    <name evidence="10" type="ORF">C9J18_08670</name>
    <name evidence="9" type="ORF">CTM96_07610</name>
</gene>
<dbReference type="InterPro" id="IPR036291">
    <property type="entry name" value="NAD(P)-bd_dom_sf"/>
</dbReference>
<keyword evidence="11" id="KW-1185">Reference proteome</keyword>
<dbReference type="RefSeq" id="WP_107189700.1">
    <property type="nucleotide sequence ID" value="NZ_PYMN01000007.1"/>
</dbReference>
<dbReference type="Gene3D" id="1.10.8.210">
    <property type="entry name" value="Sirohaem synthase, dimerisation domain"/>
    <property type="match status" value="1"/>
</dbReference>
<dbReference type="AlphaFoldDB" id="A0A2T3JTZ1"/>
<evidence type="ECO:0000313" key="12">
    <source>
        <dbReference type="Proteomes" id="UP000241618"/>
    </source>
</evidence>
<evidence type="ECO:0000313" key="11">
    <source>
        <dbReference type="Proteomes" id="UP000241405"/>
    </source>
</evidence>
<dbReference type="Gene3D" id="3.40.50.720">
    <property type="entry name" value="NAD(P)-binding Rossmann-like Domain"/>
    <property type="match status" value="1"/>
</dbReference>
<dbReference type="SUPFAM" id="SSF75615">
    <property type="entry name" value="Siroheme synthase middle domains-like"/>
    <property type="match status" value="1"/>
</dbReference>
<dbReference type="InterPro" id="IPR006367">
    <property type="entry name" value="Sirohaem_synthase_N"/>
</dbReference>
<keyword evidence="4" id="KW-0520">NAD</keyword>
<evidence type="ECO:0000256" key="6">
    <source>
        <dbReference type="ARBA" id="ARBA00047561"/>
    </source>
</evidence>
<evidence type="ECO:0000259" key="8">
    <source>
        <dbReference type="Pfam" id="PF14824"/>
    </source>
</evidence>
<feature type="domain" description="Siroheme synthase central" evidence="8">
    <location>
        <begin position="119"/>
        <end position="144"/>
    </location>
</feature>
<dbReference type="EMBL" id="PYMP01000006">
    <property type="protein sequence ID" value="PSU52613.1"/>
    <property type="molecule type" value="Genomic_DNA"/>
</dbReference>
<dbReference type="Proteomes" id="UP000241618">
    <property type="component" value="Unassembled WGS sequence"/>
</dbReference>
<dbReference type="PANTHER" id="PTHR35330">
    <property type="entry name" value="SIROHEME BIOSYNTHESIS PROTEIN MET8"/>
    <property type="match status" value="1"/>
</dbReference>
<dbReference type="Gene3D" id="3.40.1010.10">
    <property type="entry name" value="Cobalt-precorrin-4 Transmethylase, Domain 1"/>
    <property type="match status" value="1"/>
</dbReference>
<comment type="caution">
    <text evidence="10">The sequence shown here is derived from an EMBL/GenBank/DDBJ whole genome shotgun (WGS) entry which is preliminary data.</text>
</comment>
<evidence type="ECO:0000256" key="3">
    <source>
        <dbReference type="ARBA" id="ARBA00023002"/>
    </source>
</evidence>
<dbReference type="NCBIfam" id="TIGR01470">
    <property type="entry name" value="cysG_Nterm"/>
    <property type="match status" value="1"/>
</dbReference>
<dbReference type="InterPro" id="IPR028281">
    <property type="entry name" value="Sirohaem_synthase_central"/>
</dbReference>
<dbReference type="InterPro" id="IPR028161">
    <property type="entry name" value="Met8-like"/>
</dbReference>
<dbReference type="UniPathway" id="UPA00262">
    <property type="reaction ID" value="UER00222"/>
</dbReference>
<comment type="pathway">
    <text evidence="1">Porphyrin-containing compound metabolism; siroheme biosynthesis; sirohydrochlorin from precorrin-2: step 1/1.</text>
</comment>
<dbReference type="GO" id="GO:0008168">
    <property type="term" value="F:methyltransferase activity"/>
    <property type="evidence" value="ECO:0007669"/>
    <property type="project" value="InterPro"/>
</dbReference>
<accession>A0A2T3JTZ1</accession>
<dbReference type="Pfam" id="PF13241">
    <property type="entry name" value="NAD_binding_7"/>
    <property type="match status" value="1"/>
</dbReference>
<dbReference type="GO" id="GO:0004325">
    <property type="term" value="F:ferrochelatase activity"/>
    <property type="evidence" value="ECO:0007669"/>
    <property type="project" value="InterPro"/>
</dbReference>
<dbReference type="Gene3D" id="3.30.160.110">
    <property type="entry name" value="Siroheme synthase, domain 2"/>
    <property type="match status" value="1"/>
</dbReference>
<evidence type="ECO:0000256" key="5">
    <source>
        <dbReference type="ARBA" id="ARBA00023244"/>
    </source>
</evidence>
<protein>
    <recommendedName>
        <fullName evidence="2">precorrin-2 dehydrogenase</fullName>
        <ecNumber evidence="2">1.3.1.76</ecNumber>
    </recommendedName>
</protein>
<dbReference type="SUPFAM" id="SSF51735">
    <property type="entry name" value="NAD(P)-binding Rossmann-fold domains"/>
    <property type="match status" value="1"/>
</dbReference>
<dbReference type="Pfam" id="PF10414">
    <property type="entry name" value="CysG_dimeriser"/>
    <property type="match status" value="1"/>
</dbReference>
<dbReference type="PANTHER" id="PTHR35330:SF1">
    <property type="entry name" value="SIROHEME BIOSYNTHESIS PROTEIN MET8"/>
    <property type="match status" value="1"/>
</dbReference>